<dbReference type="PROSITE" id="PS50893">
    <property type="entry name" value="ABC_TRANSPORTER_2"/>
    <property type="match status" value="1"/>
</dbReference>
<dbReference type="InterPro" id="IPR017871">
    <property type="entry name" value="ABC_transporter-like_CS"/>
</dbReference>
<feature type="domain" description="ABC transporter" evidence="5">
    <location>
        <begin position="7"/>
        <end position="244"/>
    </location>
</feature>
<dbReference type="InterPro" id="IPR027417">
    <property type="entry name" value="P-loop_NTPase"/>
</dbReference>
<dbReference type="FunFam" id="3.40.50.300:FF:000032">
    <property type="entry name" value="Export ABC transporter ATP-binding protein"/>
    <property type="match status" value="1"/>
</dbReference>
<dbReference type="GO" id="GO:0022857">
    <property type="term" value="F:transmembrane transporter activity"/>
    <property type="evidence" value="ECO:0007669"/>
    <property type="project" value="UniProtKB-ARBA"/>
</dbReference>
<dbReference type="SMART" id="SM00382">
    <property type="entry name" value="AAA"/>
    <property type="match status" value="1"/>
</dbReference>
<protein>
    <submittedName>
        <fullName evidence="6">Putative ABC transport system ATP-binding protein</fullName>
    </submittedName>
</protein>
<name>A0A1G9R9I5_9EURY</name>
<keyword evidence="3 6" id="KW-0067">ATP-binding</keyword>
<dbReference type="CDD" id="cd03255">
    <property type="entry name" value="ABC_MJ0796_LolCDE_FtsE"/>
    <property type="match status" value="1"/>
</dbReference>
<evidence type="ECO:0000313" key="7">
    <source>
        <dbReference type="Proteomes" id="UP000199451"/>
    </source>
</evidence>
<keyword evidence="7" id="KW-1185">Reference proteome</keyword>
<evidence type="ECO:0000256" key="1">
    <source>
        <dbReference type="ARBA" id="ARBA00022448"/>
    </source>
</evidence>
<dbReference type="Gene3D" id="3.40.50.300">
    <property type="entry name" value="P-loop containing nucleotide triphosphate hydrolases"/>
    <property type="match status" value="1"/>
</dbReference>
<dbReference type="GO" id="GO:0005524">
    <property type="term" value="F:ATP binding"/>
    <property type="evidence" value="ECO:0007669"/>
    <property type="project" value="UniProtKB-KW"/>
</dbReference>
<dbReference type="InterPro" id="IPR003439">
    <property type="entry name" value="ABC_transporter-like_ATP-bd"/>
</dbReference>
<dbReference type="AlphaFoldDB" id="A0A1G9R9I5"/>
<dbReference type="PANTHER" id="PTHR24220:SF86">
    <property type="entry name" value="ABC TRANSPORTER ABCH.1"/>
    <property type="match status" value="1"/>
</dbReference>
<dbReference type="PANTHER" id="PTHR24220">
    <property type="entry name" value="IMPORT ATP-BINDING PROTEIN"/>
    <property type="match status" value="1"/>
</dbReference>
<evidence type="ECO:0000256" key="3">
    <source>
        <dbReference type="ARBA" id="ARBA00022840"/>
    </source>
</evidence>
<dbReference type="GO" id="GO:0016887">
    <property type="term" value="F:ATP hydrolysis activity"/>
    <property type="evidence" value="ECO:0007669"/>
    <property type="project" value="InterPro"/>
</dbReference>
<dbReference type="SUPFAM" id="SSF52540">
    <property type="entry name" value="P-loop containing nucleoside triphosphate hydrolases"/>
    <property type="match status" value="1"/>
</dbReference>
<evidence type="ECO:0000259" key="5">
    <source>
        <dbReference type="PROSITE" id="PS50893"/>
    </source>
</evidence>
<keyword evidence="2" id="KW-0547">Nucleotide-binding</keyword>
<evidence type="ECO:0000256" key="4">
    <source>
        <dbReference type="SAM" id="MobiDB-lite"/>
    </source>
</evidence>
<dbReference type="Proteomes" id="UP000199451">
    <property type="component" value="Unassembled WGS sequence"/>
</dbReference>
<dbReference type="Pfam" id="PF00005">
    <property type="entry name" value="ABC_tran"/>
    <property type="match status" value="1"/>
</dbReference>
<gene>
    <name evidence="6" type="ORF">SAMN04487949_1244</name>
</gene>
<dbReference type="InterPro" id="IPR015854">
    <property type="entry name" value="ABC_transpr_LolD-like"/>
</dbReference>
<sequence>MTREPIIELRDVVKRYDTGGEVVEALKGIDFAAEPGEFVAVMGPSGSGKSTMLNVLGLLDGPTEGQVFLDGRDVTDLSEKEETEERKRSIGFVFQNFYLIPTLTATENVEMPTLFGDDPDARERAEELLTRVGLGDRLEHRPNELSGGQKQRVAIARALINSPRILLADEPTGNLDQKTGRSVLELFLELTEERDVAIIAVTHDPQVSKYADRTITLVDGRMQAWDVHGSGETDESDEAVDSDDAESPDDASGERDGEATSESEATGESKSDPSELPGETEQ</sequence>
<organism evidence="6 7">
    <name type="scientific">Halogranum gelatinilyticum</name>
    <dbReference type="NCBI Taxonomy" id="660521"/>
    <lineage>
        <taxon>Archaea</taxon>
        <taxon>Methanobacteriati</taxon>
        <taxon>Methanobacteriota</taxon>
        <taxon>Stenosarchaea group</taxon>
        <taxon>Halobacteria</taxon>
        <taxon>Halobacteriales</taxon>
        <taxon>Haloferacaceae</taxon>
    </lineage>
</organism>
<proteinExistence type="predicted"/>
<dbReference type="GO" id="GO:0098796">
    <property type="term" value="C:membrane protein complex"/>
    <property type="evidence" value="ECO:0007669"/>
    <property type="project" value="UniProtKB-ARBA"/>
</dbReference>
<dbReference type="EMBL" id="FNHL01000001">
    <property type="protein sequence ID" value="SDM19888.1"/>
    <property type="molecule type" value="Genomic_DNA"/>
</dbReference>
<accession>A0A1G9R9I5</accession>
<keyword evidence="1" id="KW-0813">Transport</keyword>
<dbReference type="InterPro" id="IPR017911">
    <property type="entry name" value="MacB-like_ATP-bd"/>
</dbReference>
<dbReference type="InterPro" id="IPR003593">
    <property type="entry name" value="AAA+_ATPase"/>
</dbReference>
<evidence type="ECO:0000313" key="6">
    <source>
        <dbReference type="EMBL" id="SDM19888.1"/>
    </source>
</evidence>
<feature type="compositionally biased region" description="Acidic residues" evidence="4">
    <location>
        <begin position="232"/>
        <end position="251"/>
    </location>
</feature>
<evidence type="ECO:0000256" key="2">
    <source>
        <dbReference type="ARBA" id="ARBA00022741"/>
    </source>
</evidence>
<dbReference type="PROSITE" id="PS00211">
    <property type="entry name" value="ABC_TRANSPORTER_1"/>
    <property type="match status" value="1"/>
</dbReference>
<dbReference type="STRING" id="660521.SAMN04487949_1244"/>
<feature type="region of interest" description="Disordered" evidence="4">
    <location>
        <begin position="227"/>
        <end position="282"/>
    </location>
</feature>
<dbReference type="GO" id="GO:0005886">
    <property type="term" value="C:plasma membrane"/>
    <property type="evidence" value="ECO:0007669"/>
    <property type="project" value="TreeGrafter"/>
</dbReference>
<reference evidence="7" key="1">
    <citation type="submission" date="2016-10" db="EMBL/GenBank/DDBJ databases">
        <authorList>
            <person name="Varghese N."/>
            <person name="Submissions S."/>
        </authorList>
    </citation>
    <scope>NUCLEOTIDE SEQUENCE [LARGE SCALE GENOMIC DNA]</scope>
    <source>
        <strain evidence="7">CGMCC 1.10119</strain>
    </source>
</reference>
<dbReference type="RefSeq" id="WP_244509908.1">
    <property type="nucleotide sequence ID" value="NZ_FNHL01000001.1"/>
</dbReference>